<dbReference type="InterPro" id="IPR036179">
    <property type="entry name" value="Ig-like_dom_sf"/>
</dbReference>
<dbReference type="Proteomes" id="UP000694410">
    <property type="component" value="Unplaced"/>
</dbReference>
<dbReference type="SMART" id="SM00407">
    <property type="entry name" value="IGc1"/>
    <property type="match status" value="1"/>
</dbReference>
<evidence type="ECO:0000313" key="3">
    <source>
        <dbReference type="Proteomes" id="UP000694410"/>
    </source>
</evidence>
<reference evidence="2" key="1">
    <citation type="submission" date="2025-08" db="UniProtKB">
        <authorList>
            <consortium name="Ensembl"/>
        </authorList>
    </citation>
    <scope>IDENTIFICATION</scope>
</reference>
<dbReference type="PROSITE" id="PS00290">
    <property type="entry name" value="IG_MHC"/>
    <property type="match status" value="1"/>
</dbReference>
<dbReference type="AlphaFoldDB" id="A0A8C0U4L8"/>
<sequence>PPARGLLRLPGGARGVGRAQRVPPEVALFPKHAVELGDPNILICCVSKFWPPVLRLRWLRNGIPEFQGVLDMPFYPDRDNTFRKFSYLPFIPQPGDYYDCQVEHEGLAEPNFFGDFSEMFWGFFGNFLAHFWDFLGGFFLG</sequence>
<name>A0A8C0U4L8_CYACU</name>
<evidence type="ECO:0000313" key="2">
    <source>
        <dbReference type="Ensembl" id="ENSCCEP00000002278.1"/>
    </source>
</evidence>
<dbReference type="Gene3D" id="2.60.40.10">
    <property type="entry name" value="Immunoglobulins"/>
    <property type="match status" value="1"/>
</dbReference>
<evidence type="ECO:0000259" key="1">
    <source>
        <dbReference type="PROSITE" id="PS50835"/>
    </source>
</evidence>
<dbReference type="SUPFAM" id="SSF48726">
    <property type="entry name" value="Immunoglobulin"/>
    <property type="match status" value="1"/>
</dbReference>
<dbReference type="CDD" id="cd05767">
    <property type="entry name" value="IgC1_MHC_II_alpha"/>
    <property type="match status" value="1"/>
</dbReference>
<dbReference type="InterPro" id="IPR013783">
    <property type="entry name" value="Ig-like_fold"/>
</dbReference>
<dbReference type="PANTHER" id="PTHR19944">
    <property type="entry name" value="MHC CLASS II-RELATED"/>
    <property type="match status" value="1"/>
</dbReference>
<proteinExistence type="predicted"/>
<protein>
    <recommendedName>
        <fullName evidence="1">Ig-like domain-containing protein</fullName>
    </recommendedName>
</protein>
<accession>A0A8C0U4L8</accession>
<dbReference type="Ensembl" id="ENSCCET00000003797.1">
    <property type="protein sequence ID" value="ENSCCEP00000002278.1"/>
    <property type="gene ID" value="ENSCCEG00000002564.1"/>
</dbReference>
<dbReference type="InterPro" id="IPR003597">
    <property type="entry name" value="Ig_C1-set"/>
</dbReference>
<dbReference type="Pfam" id="PF07654">
    <property type="entry name" value="C1-set"/>
    <property type="match status" value="1"/>
</dbReference>
<dbReference type="PANTHER" id="PTHR19944:SF86">
    <property type="entry name" value="HLA CLASS II HISTOCOMPATIBILITY ANTIGEN, DR ALPHA CHAIN"/>
    <property type="match status" value="1"/>
</dbReference>
<feature type="domain" description="Ig-like" evidence="1">
    <location>
        <begin position="24"/>
        <end position="104"/>
    </location>
</feature>
<keyword evidence="3" id="KW-1185">Reference proteome</keyword>
<dbReference type="InterPro" id="IPR003006">
    <property type="entry name" value="Ig/MHC_CS"/>
</dbReference>
<dbReference type="InterPro" id="IPR007110">
    <property type="entry name" value="Ig-like_dom"/>
</dbReference>
<organism evidence="2 3">
    <name type="scientific">Cyanistes caeruleus</name>
    <name type="common">Eurasian blue tit</name>
    <name type="synonym">Parus caeruleus</name>
    <dbReference type="NCBI Taxonomy" id="156563"/>
    <lineage>
        <taxon>Eukaryota</taxon>
        <taxon>Metazoa</taxon>
        <taxon>Chordata</taxon>
        <taxon>Craniata</taxon>
        <taxon>Vertebrata</taxon>
        <taxon>Euteleostomi</taxon>
        <taxon>Archelosauria</taxon>
        <taxon>Archosauria</taxon>
        <taxon>Dinosauria</taxon>
        <taxon>Saurischia</taxon>
        <taxon>Theropoda</taxon>
        <taxon>Coelurosauria</taxon>
        <taxon>Aves</taxon>
        <taxon>Neognathae</taxon>
        <taxon>Neoaves</taxon>
        <taxon>Telluraves</taxon>
        <taxon>Australaves</taxon>
        <taxon>Passeriformes</taxon>
        <taxon>Paridae</taxon>
        <taxon>Cyanistes</taxon>
    </lineage>
</organism>
<reference evidence="2" key="2">
    <citation type="submission" date="2025-09" db="UniProtKB">
        <authorList>
            <consortium name="Ensembl"/>
        </authorList>
    </citation>
    <scope>IDENTIFICATION</scope>
</reference>
<dbReference type="PROSITE" id="PS50835">
    <property type="entry name" value="IG_LIKE"/>
    <property type="match status" value="1"/>
</dbReference>
<dbReference type="InterPro" id="IPR050160">
    <property type="entry name" value="MHC/Immunoglobulin"/>
</dbReference>